<accession>A0A0D3JI60</accession>
<evidence type="ECO:0000256" key="1">
    <source>
        <dbReference type="SAM" id="MobiDB-lite"/>
    </source>
</evidence>
<reference evidence="4" key="1">
    <citation type="journal article" date="2013" name="Nature">
        <title>Pan genome of the phytoplankton Emiliania underpins its global distribution.</title>
        <authorList>
            <person name="Read B.A."/>
            <person name="Kegel J."/>
            <person name="Klute M.J."/>
            <person name="Kuo A."/>
            <person name="Lefebvre S.C."/>
            <person name="Maumus F."/>
            <person name="Mayer C."/>
            <person name="Miller J."/>
            <person name="Monier A."/>
            <person name="Salamov A."/>
            <person name="Young J."/>
            <person name="Aguilar M."/>
            <person name="Claverie J.M."/>
            <person name="Frickenhaus S."/>
            <person name="Gonzalez K."/>
            <person name="Herman E.K."/>
            <person name="Lin Y.C."/>
            <person name="Napier J."/>
            <person name="Ogata H."/>
            <person name="Sarno A.F."/>
            <person name="Shmutz J."/>
            <person name="Schroeder D."/>
            <person name="de Vargas C."/>
            <person name="Verret F."/>
            <person name="von Dassow P."/>
            <person name="Valentin K."/>
            <person name="Van de Peer Y."/>
            <person name="Wheeler G."/>
            <person name="Dacks J.B."/>
            <person name="Delwiche C.F."/>
            <person name="Dyhrman S.T."/>
            <person name="Glockner G."/>
            <person name="John U."/>
            <person name="Richards T."/>
            <person name="Worden A.Z."/>
            <person name="Zhang X."/>
            <person name="Grigoriev I.V."/>
            <person name="Allen A.E."/>
            <person name="Bidle K."/>
            <person name="Borodovsky M."/>
            <person name="Bowler C."/>
            <person name="Brownlee C."/>
            <person name="Cock J.M."/>
            <person name="Elias M."/>
            <person name="Gladyshev V.N."/>
            <person name="Groth M."/>
            <person name="Guda C."/>
            <person name="Hadaegh A."/>
            <person name="Iglesias-Rodriguez M.D."/>
            <person name="Jenkins J."/>
            <person name="Jones B.M."/>
            <person name="Lawson T."/>
            <person name="Leese F."/>
            <person name="Lindquist E."/>
            <person name="Lobanov A."/>
            <person name="Lomsadze A."/>
            <person name="Malik S.B."/>
            <person name="Marsh M.E."/>
            <person name="Mackinder L."/>
            <person name="Mock T."/>
            <person name="Mueller-Roeber B."/>
            <person name="Pagarete A."/>
            <person name="Parker M."/>
            <person name="Probert I."/>
            <person name="Quesneville H."/>
            <person name="Raines C."/>
            <person name="Rensing S.A."/>
            <person name="Riano-Pachon D.M."/>
            <person name="Richier S."/>
            <person name="Rokitta S."/>
            <person name="Shiraiwa Y."/>
            <person name="Soanes D.M."/>
            <person name="van der Giezen M."/>
            <person name="Wahlund T.M."/>
            <person name="Williams B."/>
            <person name="Wilson W."/>
            <person name="Wolfe G."/>
            <person name="Wurch L.L."/>
        </authorList>
    </citation>
    <scope>NUCLEOTIDE SEQUENCE</scope>
</reference>
<feature type="domain" description="FHA" evidence="2">
    <location>
        <begin position="16"/>
        <end position="66"/>
    </location>
</feature>
<dbReference type="CDD" id="cd00060">
    <property type="entry name" value="FHA"/>
    <property type="match status" value="1"/>
</dbReference>
<reference evidence="3" key="2">
    <citation type="submission" date="2024-10" db="UniProtKB">
        <authorList>
            <consortium name="EnsemblProtists"/>
        </authorList>
    </citation>
    <scope>IDENTIFICATION</scope>
</reference>
<evidence type="ECO:0000313" key="4">
    <source>
        <dbReference type="Proteomes" id="UP000013827"/>
    </source>
</evidence>
<dbReference type="EnsemblProtists" id="EOD23195">
    <property type="protein sequence ID" value="EOD23195"/>
    <property type="gene ID" value="EMIHUDRAFT_195840"/>
</dbReference>
<evidence type="ECO:0000313" key="3">
    <source>
        <dbReference type="EnsemblProtists" id="EOD23195"/>
    </source>
</evidence>
<dbReference type="SMART" id="SM00240">
    <property type="entry name" value="FHA"/>
    <property type="match status" value="1"/>
</dbReference>
<dbReference type="RefSeq" id="XP_005775624.1">
    <property type="nucleotide sequence ID" value="XM_005775567.1"/>
</dbReference>
<dbReference type="HOGENOM" id="CLU_892625_0_0_1"/>
<dbReference type="Proteomes" id="UP000013827">
    <property type="component" value="Unassembled WGS sequence"/>
</dbReference>
<dbReference type="PaxDb" id="2903-EOD23195"/>
<evidence type="ECO:0000259" key="2">
    <source>
        <dbReference type="PROSITE" id="PS50006"/>
    </source>
</evidence>
<sequence>MWLPLRVGAGAAKKEIVLGRSSNCDVRTLDDDKISRQHLKIKTIGDQLWLTDIDTTFGTRLRGEPVRGWTRAGHGDELALGASLFQLLLMPAEAQTPQGLPPTLPGALKRQGRCPPLPPSAPRAPMKHGSSVATEQREKVAAEAKAAAEARQKAALDEQEDPELQEAIRRSIKEQVELELRRKAALTKMRNDARAQTAKALAASEAEIEVLWQLAEDDGRPRDVWWRARLRLPGCCAARSLGTEAAATRSDGGGAVLEYAAMHGFEAETLSVRFLDVSAAFHVSAHDGWLRHAGSGGGQGATGRGARAQEEP</sequence>
<dbReference type="Gene3D" id="2.60.200.20">
    <property type="match status" value="1"/>
</dbReference>
<dbReference type="Pfam" id="PF00498">
    <property type="entry name" value="FHA"/>
    <property type="match status" value="1"/>
</dbReference>
<dbReference type="KEGG" id="ehx:EMIHUDRAFT_195840"/>
<dbReference type="InterPro" id="IPR008984">
    <property type="entry name" value="SMAD_FHA_dom_sf"/>
</dbReference>
<organism evidence="3 4">
    <name type="scientific">Emiliania huxleyi (strain CCMP1516)</name>
    <dbReference type="NCBI Taxonomy" id="280463"/>
    <lineage>
        <taxon>Eukaryota</taxon>
        <taxon>Haptista</taxon>
        <taxon>Haptophyta</taxon>
        <taxon>Prymnesiophyceae</taxon>
        <taxon>Isochrysidales</taxon>
        <taxon>Noelaerhabdaceae</taxon>
        <taxon>Emiliania</taxon>
    </lineage>
</organism>
<feature type="region of interest" description="Disordered" evidence="1">
    <location>
        <begin position="292"/>
        <end position="312"/>
    </location>
</feature>
<dbReference type="GeneID" id="17268742"/>
<proteinExistence type="predicted"/>
<feature type="compositionally biased region" description="Gly residues" evidence="1">
    <location>
        <begin position="294"/>
        <end position="303"/>
    </location>
</feature>
<dbReference type="InterPro" id="IPR000253">
    <property type="entry name" value="FHA_dom"/>
</dbReference>
<dbReference type="SUPFAM" id="SSF49879">
    <property type="entry name" value="SMAD/FHA domain"/>
    <property type="match status" value="1"/>
</dbReference>
<dbReference type="PROSITE" id="PS50006">
    <property type="entry name" value="FHA_DOMAIN"/>
    <property type="match status" value="1"/>
</dbReference>
<name>A0A0D3JI60_EMIH1</name>
<protein>
    <recommendedName>
        <fullName evidence="2">FHA domain-containing protein</fullName>
    </recommendedName>
</protein>
<keyword evidence="4" id="KW-1185">Reference proteome</keyword>
<dbReference type="AlphaFoldDB" id="A0A0D3JI60"/>
<feature type="region of interest" description="Disordered" evidence="1">
    <location>
        <begin position="110"/>
        <end position="138"/>
    </location>
</feature>